<organism evidence="1 2">
    <name type="scientific">Vagococcus allomyrinae</name>
    <dbReference type="NCBI Taxonomy" id="2794353"/>
    <lineage>
        <taxon>Bacteria</taxon>
        <taxon>Bacillati</taxon>
        <taxon>Bacillota</taxon>
        <taxon>Bacilli</taxon>
        <taxon>Lactobacillales</taxon>
        <taxon>Enterococcaceae</taxon>
        <taxon>Vagococcus</taxon>
    </lineage>
</organism>
<dbReference type="Proteomes" id="UP000674938">
    <property type="component" value="Unassembled WGS sequence"/>
</dbReference>
<dbReference type="EMBL" id="JAEEGA010000033">
    <property type="protein sequence ID" value="MBP1044581.1"/>
    <property type="molecule type" value="Genomic_DNA"/>
</dbReference>
<protein>
    <submittedName>
        <fullName evidence="1">Uncharacterized protein</fullName>
    </submittedName>
</protein>
<proteinExistence type="predicted"/>
<dbReference type="RefSeq" id="WP_209533138.1">
    <property type="nucleotide sequence ID" value="NZ_JAEEGA010000033.1"/>
</dbReference>
<sequence length="51" mass="6044">MYLLPMNRIYDELFKVRLFTAQQIPPYIKFLHVLPEPGATRIIRKLITGVE</sequence>
<reference evidence="1" key="1">
    <citation type="submission" date="2020-12" db="EMBL/GenBank/DDBJ databases">
        <title>Vagococcus allomyrinae sp. nov. and Enterococcus lavae sp. nov., isolated from the larvae of Allomyrina dichotoma.</title>
        <authorList>
            <person name="Lee S.D."/>
        </authorList>
    </citation>
    <scope>NUCLEOTIDE SEQUENCE</scope>
    <source>
        <strain evidence="1">BWB3-3</strain>
    </source>
</reference>
<gene>
    <name evidence="1" type="ORF">I6N95_26580</name>
</gene>
<name>A0A940PEJ5_9ENTE</name>
<keyword evidence="2" id="KW-1185">Reference proteome</keyword>
<accession>A0A940PEJ5</accession>
<dbReference type="AlphaFoldDB" id="A0A940PEJ5"/>
<evidence type="ECO:0000313" key="2">
    <source>
        <dbReference type="Proteomes" id="UP000674938"/>
    </source>
</evidence>
<comment type="caution">
    <text evidence="1">The sequence shown here is derived from an EMBL/GenBank/DDBJ whole genome shotgun (WGS) entry which is preliminary data.</text>
</comment>
<evidence type="ECO:0000313" key="1">
    <source>
        <dbReference type="EMBL" id="MBP1044581.1"/>
    </source>
</evidence>